<dbReference type="Gene3D" id="3.40.190.10">
    <property type="entry name" value="Periplasmic binding protein-like II"/>
    <property type="match status" value="2"/>
</dbReference>
<dbReference type="SMART" id="SM00079">
    <property type="entry name" value="PBPe"/>
    <property type="match status" value="1"/>
</dbReference>
<feature type="domain" description="Ionotropic glutamate receptor C-terminal" evidence="3">
    <location>
        <begin position="38"/>
        <end position="261"/>
    </location>
</feature>
<evidence type="ECO:0000256" key="1">
    <source>
        <dbReference type="ARBA" id="ARBA00022729"/>
    </source>
</evidence>
<reference evidence="4" key="1">
    <citation type="submission" date="2023-06" db="EMBL/GenBank/DDBJ databases">
        <authorList>
            <person name="Zhang S."/>
        </authorList>
    </citation>
    <scope>NUCLEOTIDE SEQUENCE</scope>
    <source>
        <strain evidence="4">SG2303</strain>
    </source>
</reference>
<sequence length="262" mass="29192">MVRSFSRSLLVGLLLAIVVLSGCGKKHEEPAAASGVKEYVVGTDAAYVPFEFQNNKDEVVGFTVDILNAVADKGGFKVRYVNTPWEGIFSTLEQGDRDIIASSVTITDERKHSMDFSEPYFVARQLIVIRQHSSRIRTFHDLKGKTVAVQVGTTGEKAMQKLLGKHNSHIKRFDSMPLALRSLDSCGIDAAVGDNGVIQNYEKTHPSMLTIVDDRESLVPERYGFVVKKGNRELLDKINKGIKTIQSDGTYDTIYRKYFGNR</sequence>
<dbReference type="PANTHER" id="PTHR35936:SF17">
    <property type="entry name" value="ARGININE-BINDING EXTRACELLULAR PROTEIN ARTP"/>
    <property type="match status" value="1"/>
</dbReference>
<evidence type="ECO:0000259" key="2">
    <source>
        <dbReference type="SMART" id="SM00062"/>
    </source>
</evidence>
<dbReference type="PANTHER" id="PTHR35936">
    <property type="entry name" value="MEMBRANE-BOUND LYTIC MUREIN TRANSGLYCOSYLASE F"/>
    <property type="match status" value="1"/>
</dbReference>
<dbReference type="InterPro" id="IPR001638">
    <property type="entry name" value="Solute-binding_3/MltF_N"/>
</dbReference>
<dbReference type="Pfam" id="PF00497">
    <property type="entry name" value="SBP_bac_3"/>
    <property type="match status" value="1"/>
</dbReference>
<evidence type="ECO:0000259" key="3">
    <source>
        <dbReference type="SMART" id="SM00079"/>
    </source>
</evidence>
<keyword evidence="1" id="KW-0732">Signal</keyword>
<dbReference type="SUPFAM" id="SSF53850">
    <property type="entry name" value="Periplasmic binding protein-like II"/>
    <property type="match status" value="1"/>
</dbReference>
<dbReference type="RefSeq" id="WP_289831590.1">
    <property type="nucleotide sequence ID" value="NZ_JAUEDK010000048.1"/>
</dbReference>
<comment type="caution">
    <text evidence="4">The sequence shown here is derived from an EMBL/GenBank/DDBJ whole genome shotgun (WGS) entry which is preliminary data.</text>
</comment>
<feature type="domain" description="Solute-binding protein family 3/N-terminal" evidence="2">
    <location>
        <begin position="38"/>
        <end position="262"/>
    </location>
</feature>
<dbReference type="PROSITE" id="PS51257">
    <property type="entry name" value="PROKAR_LIPOPROTEIN"/>
    <property type="match status" value="1"/>
</dbReference>
<dbReference type="EMBL" id="JAUEDK010000048">
    <property type="protein sequence ID" value="MDN0076961.1"/>
    <property type="molecule type" value="Genomic_DNA"/>
</dbReference>
<proteinExistence type="predicted"/>
<name>A0ABT7XT34_9NEIS</name>
<gene>
    <name evidence="4" type="ORF">QU481_19125</name>
</gene>
<organism evidence="4 5">
    <name type="scientific">Crenobacter oryzisoli</name>
    <dbReference type="NCBI Taxonomy" id="3056844"/>
    <lineage>
        <taxon>Bacteria</taxon>
        <taxon>Pseudomonadati</taxon>
        <taxon>Pseudomonadota</taxon>
        <taxon>Betaproteobacteria</taxon>
        <taxon>Neisseriales</taxon>
        <taxon>Neisseriaceae</taxon>
        <taxon>Crenobacter</taxon>
    </lineage>
</organism>
<keyword evidence="5" id="KW-1185">Reference proteome</keyword>
<accession>A0ABT7XT34</accession>
<dbReference type="CDD" id="cd13624">
    <property type="entry name" value="PBP2_Arg_Lys_His"/>
    <property type="match status" value="1"/>
</dbReference>
<protein>
    <submittedName>
        <fullName evidence="4">Basic amino acid ABC transporter substrate-binding protein</fullName>
    </submittedName>
</protein>
<evidence type="ECO:0000313" key="5">
    <source>
        <dbReference type="Proteomes" id="UP001168540"/>
    </source>
</evidence>
<evidence type="ECO:0000313" key="4">
    <source>
        <dbReference type="EMBL" id="MDN0076961.1"/>
    </source>
</evidence>
<dbReference type="Proteomes" id="UP001168540">
    <property type="component" value="Unassembled WGS sequence"/>
</dbReference>
<dbReference type="SMART" id="SM00062">
    <property type="entry name" value="PBPb"/>
    <property type="match status" value="1"/>
</dbReference>
<dbReference type="InterPro" id="IPR001320">
    <property type="entry name" value="Iontro_rcpt_C"/>
</dbReference>